<name>A0A2N9IPC9_FAGSY</name>
<dbReference type="GO" id="GO:0010268">
    <property type="term" value="P:brassinosteroid homeostasis"/>
    <property type="evidence" value="ECO:0007669"/>
    <property type="project" value="TreeGrafter"/>
</dbReference>
<dbReference type="GO" id="GO:0016125">
    <property type="term" value="P:sterol metabolic process"/>
    <property type="evidence" value="ECO:0007669"/>
    <property type="project" value="TreeGrafter"/>
</dbReference>
<dbReference type="SMART" id="SM00490">
    <property type="entry name" value="HELICc"/>
    <property type="match status" value="1"/>
</dbReference>
<dbReference type="PROSITE" id="PS51194">
    <property type="entry name" value="HELICASE_CTER"/>
    <property type="match status" value="1"/>
</dbReference>
<dbReference type="SUPFAM" id="SSF48264">
    <property type="entry name" value="Cytochrome P450"/>
    <property type="match status" value="1"/>
</dbReference>
<comment type="similarity">
    <text evidence="1">Belongs to the cytochrome P450 family.</text>
</comment>
<dbReference type="Pfam" id="PF00271">
    <property type="entry name" value="Helicase_C"/>
    <property type="match status" value="1"/>
</dbReference>
<dbReference type="GO" id="GO:0016705">
    <property type="term" value="F:oxidoreductase activity, acting on paired donors, with incorporation or reduction of molecular oxygen"/>
    <property type="evidence" value="ECO:0007669"/>
    <property type="project" value="InterPro"/>
</dbReference>
<evidence type="ECO:0000259" key="4">
    <source>
        <dbReference type="PROSITE" id="PS51194"/>
    </source>
</evidence>
<gene>
    <name evidence="5" type="ORF">FSB_LOCUS53871</name>
</gene>
<dbReference type="Pfam" id="PF00067">
    <property type="entry name" value="p450"/>
    <property type="match status" value="1"/>
</dbReference>
<dbReference type="PANTHER" id="PTHR24286:SF105">
    <property type="entry name" value="CYTOCHROME P450 85A-LIKE"/>
    <property type="match status" value="1"/>
</dbReference>
<dbReference type="InterPro" id="IPR036396">
    <property type="entry name" value="Cyt_P450_sf"/>
</dbReference>
<sequence length="473" mass="54093">MLLVQVILETSRLATVVNGVLRKTTQDVELNGFFIPKGWKIYLFTRGINYDSSLYPEPSTFNPWRWLDKSLESHKHCFLFGAGGRLCPRKELGIVKVSTFLHYFVTRYRWEEVGEVEIIKFPRVEVPNGLHIRRERDLAVKGAGGTWRCWRGGLERWAGGAVGLARWVGAGGGGAAVDAGMGRVVARLLVALGLVARGGWLARMKVTERERKRESDKEKETKRSVMLLPCGPIGFDWAYSRSSQEVVLSRVIWLEYFYVKMTRTVQYRSIAFPTSLNLLMNFDLKVVFPFLYDCGVSELRVVELLDGFCEKMQDYTLEKIDSTRQEWIKVDDWDNLTTRVKTDKVGYDFVLEWWLKRYKNFKEGQSRILVATDSVGRGIDIKHVNIVINYDMPDSAETYLRRVGRAGRFGTKGLAITFVSSTSDSDVLNQDVFKVQSRFEVDIKELPEQIAQGVTHFFCFYISNSDDAESDGL</sequence>
<dbReference type="GO" id="GO:0004497">
    <property type="term" value="F:monooxygenase activity"/>
    <property type="evidence" value="ECO:0007669"/>
    <property type="project" value="InterPro"/>
</dbReference>
<dbReference type="GO" id="GO:0005506">
    <property type="term" value="F:iron ion binding"/>
    <property type="evidence" value="ECO:0007669"/>
    <property type="project" value="InterPro"/>
</dbReference>
<proteinExistence type="inferred from homology"/>
<dbReference type="EMBL" id="OIVN01006138">
    <property type="protein sequence ID" value="SPD25989.1"/>
    <property type="molecule type" value="Genomic_DNA"/>
</dbReference>
<dbReference type="Gene3D" id="1.10.630.10">
    <property type="entry name" value="Cytochrome P450"/>
    <property type="match status" value="1"/>
</dbReference>
<organism evidence="5">
    <name type="scientific">Fagus sylvatica</name>
    <name type="common">Beechnut</name>
    <dbReference type="NCBI Taxonomy" id="28930"/>
    <lineage>
        <taxon>Eukaryota</taxon>
        <taxon>Viridiplantae</taxon>
        <taxon>Streptophyta</taxon>
        <taxon>Embryophyta</taxon>
        <taxon>Tracheophyta</taxon>
        <taxon>Spermatophyta</taxon>
        <taxon>Magnoliopsida</taxon>
        <taxon>eudicotyledons</taxon>
        <taxon>Gunneridae</taxon>
        <taxon>Pentapetalae</taxon>
        <taxon>rosids</taxon>
        <taxon>fabids</taxon>
        <taxon>Fagales</taxon>
        <taxon>Fagaceae</taxon>
        <taxon>Fagus</taxon>
    </lineage>
</organism>
<protein>
    <recommendedName>
        <fullName evidence="4">Helicase C-terminal domain-containing protein</fullName>
    </recommendedName>
</protein>
<evidence type="ECO:0000256" key="2">
    <source>
        <dbReference type="ARBA" id="ARBA00022723"/>
    </source>
</evidence>
<dbReference type="PANTHER" id="PTHR24286">
    <property type="entry name" value="CYTOCHROME P450 26"/>
    <property type="match status" value="1"/>
</dbReference>
<dbReference type="Gene3D" id="3.40.50.300">
    <property type="entry name" value="P-loop containing nucleotide triphosphate hydrolases"/>
    <property type="match status" value="1"/>
</dbReference>
<dbReference type="GO" id="GO:0016132">
    <property type="term" value="P:brassinosteroid biosynthetic process"/>
    <property type="evidence" value="ECO:0007669"/>
    <property type="project" value="TreeGrafter"/>
</dbReference>
<dbReference type="InterPro" id="IPR027417">
    <property type="entry name" value="P-loop_NTPase"/>
</dbReference>
<keyword evidence="3" id="KW-0408">Iron</keyword>
<accession>A0A2N9IPC9</accession>
<dbReference type="CDD" id="cd18787">
    <property type="entry name" value="SF2_C_DEAD"/>
    <property type="match status" value="1"/>
</dbReference>
<feature type="domain" description="Helicase C-terminal" evidence="4">
    <location>
        <begin position="275"/>
        <end position="454"/>
    </location>
</feature>
<dbReference type="InterPro" id="IPR001128">
    <property type="entry name" value="Cyt_P450"/>
</dbReference>
<dbReference type="InterPro" id="IPR021852">
    <property type="entry name" value="DUF3456"/>
</dbReference>
<dbReference type="InterPro" id="IPR002397">
    <property type="entry name" value="Cyt_P450_B"/>
</dbReference>
<reference evidence="5" key="1">
    <citation type="submission" date="2018-02" db="EMBL/GenBank/DDBJ databases">
        <authorList>
            <person name="Cohen D.B."/>
            <person name="Kent A.D."/>
        </authorList>
    </citation>
    <scope>NUCLEOTIDE SEQUENCE</scope>
</reference>
<dbReference type="GO" id="GO:0020037">
    <property type="term" value="F:heme binding"/>
    <property type="evidence" value="ECO:0007669"/>
    <property type="project" value="InterPro"/>
</dbReference>
<dbReference type="PRINTS" id="PR00359">
    <property type="entry name" value="BP450"/>
</dbReference>
<evidence type="ECO:0000256" key="1">
    <source>
        <dbReference type="ARBA" id="ARBA00010617"/>
    </source>
</evidence>
<dbReference type="AlphaFoldDB" id="A0A2N9IPC9"/>
<dbReference type="InterPro" id="IPR001650">
    <property type="entry name" value="Helicase_C-like"/>
</dbReference>
<keyword evidence="2" id="KW-0479">Metal-binding</keyword>
<evidence type="ECO:0000256" key="3">
    <source>
        <dbReference type="ARBA" id="ARBA00023004"/>
    </source>
</evidence>
<dbReference type="Pfam" id="PF11938">
    <property type="entry name" value="DUF3456"/>
    <property type="match status" value="1"/>
</dbReference>
<dbReference type="SUPFAM" id="SSF52540">
    <property type="entry name" value="P-loop containing nucleoside triphosphate hydrolases"/>
    <property type="match status" value="1"/>
</dbReference>
<evidence type="ECO:0000313" key="5">
    <source>
        <dbReference type="EMBL" id="SPD25989.1"/>
    </source>
</evidence>